<keyword evidence="1" id="KW-0238">DNA-binding</keyword>
<organism evidence="1 2">
    <name type="scientific">Dysgonomonas macrotermitis</name>
    <dbReference type="NCBI Taxonomy" id="1346286"/>
    <lineage>
        <taxon>Bacteria</taxon>
        <taxon>Pseudomonadati</taxon>
        <taxon>Bacteroidota</taxon>
        <taxon>Bacteroidia</taxon>
        <taxon>Bacteroidales</taxon>
        <taxon>Dysgonomonadaceae</taxon>
        <taxon>Dysgonomonas</taxon>
    </lineage>
</organism>
<reference evidence="2" key="1">
    <citation type="submission" date="2016-11" db="EMBL/GenBank/DDBJ databases">
        <authorList>
            <person name="Varghese N."/>
            <person name="Submissions S."/>
        </authorList>
    </citation>
    <scope>NUCLEOTIDE SEQUENCE [LARGE SCALE GENOMIC DNA]</scope>
    <source>
        <strain evidence="2">DSM 27370</strain>
    </source>
</reference>
<dbReference type="AlphaFoldDB" id="A0A1M5CK84"/>
<evidence type="ECO:0000313" key="2">
    <source>
        <dbReference type="Proteomes" id="UP000184480"/>
    </source>
</evidence>
<dbReference type="GO" id="GO:0003677">
    <property type="term" value="F:DNA binding"/>
    <property type="evidence" value="ECO:0007669"/>
    <property type="project" value="UniProtKB-KW"/>
</dbReference>
<dbReference type="STRING" id="1346286.SAMN05444362_107198"/>
<evidence type="ECO:0000313" key="1">
    <source>
        <dbReference type="EMBL" id="SHF55130.1"/>
    </source>
</evidence>
<dbReference type="PANTHER" id="PTHR38479:SF2">
    <property type="entry name" value="WINGED HELIX DNA-BINDING DOMAIN-CONTAINING PROTEIN"/>
    <property type="match status" value="1"/>
</dbReference>
<protein>
    <submittedName>
        <fullName evidence="1">Winged helix DNA-binding domain-containing protein</fullName>
    </submittedName>
</protein>
<keyword evidence="2" id="KW-1185">Reference proteome</keyword>
<dbReference type="Pfam" id="PF06224">
    <property type="entry name" value="AlkZ-like"/>
    <property type="match status" value="1"/>
</dbReference>
<dbReference type="InterPro" id="IPR009351">
    <property type="entry name" value="AlkZ-like"/>
</dbReference>
<dbReference type="RefSeq" id="WP_062183815.1">
    <property type="nucleotide sequence ID" value="NZ_BBXL01000023.1"/>
</dbReference>
<dbReference type="Proteomes" id="UP000184480">
    <property type="component" value="Unassembled WGS sequence"/>
</dbReference>
<dbReference type="OrthoDB" id="2210247at2"/>
<sequence>MQTIRNIRLQSQHLVNQKITDIKELVQYMGAIQAQEYTMAKWAIGSRLGSATDKTIEEAFNEGKILRTHVMRPTWHFVANEDIRWMVELSSKRIISACISLGKQWEIPEKQYLKAINLIEKLLEGNNHLTKEEIKKEFEQRNIPSDIPEINRYLMRAEAEGLICSGAVKNKKQTYALIDERAPATNTLTKEEALARLASRYFLSHSPASMNDFIWWSGLLISEAKQAVKLIEKDLIFEKFEGSELIIHRSVDYQPVLDDSIHFLPSYDEYLISYKNRTNVLDLEHYSKAFNTYGIFYPVLAHNGRIVGNWKKSANKKQLSVDTSLFIEIPDIKEILYEQAHKKYHSFLDKK</sequence>
<proteinExistence type="predicted"/>
<dbReference type="PANTHER" id="PTHR38479">
    <property type="entry name" value="LMO0824 PROTEIN"/>
    <property type="match status" value="1"/>
</dbReference>
<gene>
    <name evidence="1" type="ORF">SAMN05444362_107198</name>
</gene>
<dbReference type="EMBL" id="FQUC01000007">
    <property type="protein sequence ID" value="SHF55130.1"/>
    <property type="molecule type" value="Genomic_DNA"/>
</dbReference>
<accession>A0A1M5CK84</accession>
<name>A0A1M5CK84_9BACT</name>